<dbReference type="OrthoDB" id="9811740at2"/>
<dbReference type="GO" id="GO:0016811">
    <property type="term" value="F:hydrolase activity, acting on carbon-nitrogen (but not peptide) bonds, in linear amides"/>
    <property type="evidence" value="ECO:0007669"/>
    <property type="project" value="InterPro"/>
</dbReference>
<dbReference type="Gene3D" id="3.10.28.20">
    <property type="entry name" value="Acetamidase/Formamidase-like domains"/>
    <property type="match status" value="1"/>
</dbReference>
<dbReference type="SUPFAM" id="SSF141130">
    <property type="entry name" value="Acetamidase/Formamidase-like"/>
    <property type="match status" value="1"/>
</dbReference>
<dbReference type="AlphaFoldDB" id="A0A182C7W1"/>
<name>A0A182C7W1_9BACT</name>
<dbReference type="STRING" id="1453497.AT15_02905"/>
<gene>
    <name evidence="1" type="ORF">AT15_02905</name>
</gene>
<dbReference type="InterPro" id="IPR004304">
    <property type="entry name" value="FmdA_AmdA"/>
</dbReference>
<evidence type="ECO:0000313" key="2">
    <source>
        <dbReference type="Proteomes" id="UP000077339"/>
    </source>
</evidence>
<dbReference type="EMBL" id="JFHK01000002">
    <property type="protein sequence ID" value="OAA31793.1"/>
    <property type="molecule type" value="Genomic_DNA"/>
</dbReference>
<dbReference type="Gene3D" id="2.60.120.580">
    <property type="entry name" value="Acetamidase/Formamidase-like domains"/>
    <property type="match status" value="1"/>
</dbReference>
<evidence type="ECO:0000313" key="1">
    <source>
        <dbReference type="EMBL" id="OAA31793.1"/>
    </source>
</evidence>
<dbReference type="PANTHER" id="PTHR31891">
    <property type="entry name" value="FORMAMIDASE C869.04-RELATED"/>
    <property type="match status" value="1"/>
</dbReference>
<comment type="caution">
    <text evidence="1">The sequence shown here is derived from an EMBL/GenBank/DDBJ whole genome shotgun (WGS) entry which is preliminary data.</text>
</comment>
<keyword evidence="2" id="KW-1185">Reference proteome</keyword>
<dbReference type="Gene3D" id="2.40.10.120">
    <property type="match status" value="1"/>
</dbReference>
<dbReference type="PANTHER" id="PTHR31891:SF1">
    <property type="entry name" value="FORMAMIDASE C869.04-RELATED"/>
    <property type="match status" value="1"/>
</dbReference>
<reference evidence="1 2" key="1">
    <citation type="submission" date="2014-02" db="EMBL/GenBank/DDBJ databases">
        <title>Kosmotoga genome sequencing.</title>
        <authorList>
            <person name="Pollo S.M."/>
            <person name="Charchuk R."/>
            <person name="Nesbo C.L."/>
        </authorList>
    </citation>
    <scope>NUCLEOTIDE SEQUENCE [LARGE SCALE GENOMIC DNA]</scope>
    <source>
        <strain evidence="1 2">S304</strain>
    </source>
</reference>
<dbReference type="Pfam" id="PF03069">
    <property type="entry name" value="FmdA_AmdA"/>
    <property type="match status" value="2"/>
</dbReference>
<sequence>MMYRLKRGNVVYEMSKTNKPALYINPGDEILIETEDCFSHKIVHESQRLDKDFDFSKVNPATGPIFVRNALPGKTISIEIKRIELDTQGVIELYPGFGVLGDSVNKSMTKVVKMENNQAVFDTMRLDLKPMIGVIGVAPFIGSIPCGVPGAHGGNLDTLEITVGSTVKLPVFTEGALLAIGDVHALMGQGEVCGTGVETRALVEIKVVLEDLQISEPIVETDDAIYFLSSDKALDTAIKNAVRYTVDYISEKKRITFEDAYMLASISCDLQISQVVNPLKTVKMRLPKSIL</sequence>
<organism evidence="1 2">
    <name type="scientific">Kosmotoga arenicorallina S304</name>
    <dbReference type="NCBI Taxonomy" id="1453497"/>
    <lineage>
        <taxon>Bacteria</taxon>
        <taxon>Thermotogati</taxon>
        <taxon>Thermotogota</taxon>
        <taxon>Thermotogae</taxon>
        <taxon>Kosmotogales</taxon>
        <taxon>Kosmotogaceae</taxon>
        <taxon>Kosmotoga</taxon>
    </lineage>
</organism>
<dbReference type="Proteomes" id="UP000077339">
    <property type="component" value="Unassembled WGS sequence"/>
</dbReference>
<dbReference type="PATRIC" id="fig|1453497.3.peg.576"/>
<proteinExistence type="predicted"/>
<evidence type="ECO:0008006" key="3">
    <source>
        <dbReference type="Google" id="ProtNLM"/>
    </source>
</evidence>
<accession>A0A182C7W1</accession>
<protein>
    <recommendedName>
        <fullName evidence="3">Acetamidase</fullName>
    </recommendedName>
</protein>